<dbReference type="InterPro" id="IPR058533">
    <property type="entry name" value="Cation_efflux_TM"/>
</dbReference>
<dbReference type="InterPro" id="IPR036837">
    <property type="entry name" value="Cation_efflux_CTD_sf"/>
</dbReference>
<evidence type="ECO:0008006" key="10">
    <source>
        <dbReference type="Google" id="ProtNLM"/>
    </source>
</evidence>
<dbReference type="InterPro" id="IPR036105">
    <property type="entry name" value="DiNase_FeMo-co_biosyn_sf"/>
</dbReference>
<proteinExistence type="predicted"/>
<dbReference type="Gene3D" id="1.20.1510.10">
    <property type="entry name" value="Cation efflux protein transmembrane domain"/>
    <property type="match status" value="1"/>
</dbReference>
<dbReference type="SUPFAM" id="SSF161111">
    <property type="entry name" value="Cation efflux protein transmembrane domain-like"/>
    <property type="match status" value="1"/>
</dbReference>
<keyword evidence="4" id="KW-1133">Transmembrane helix</keyword>
<dbReference type="Pfam" id="PF01545">
    <property type="entry name" value="Cation_efflux"/>
    <property type="match status" value="1"/>
</dbReference>
<feature type="non-terminal residue" evidence="9">
    <location>
        <position position="1"/>
    </location>
</feature>
<feature type="domain" description="Dinitrogenase iron-molybdenum cofactor biosynthesis" evidence="7">
    <location>
        <begin position="187"/>
        <end position="280"/>
    </location>
</feature>
<evidence type="ECO:0000313" key="9">
    <source>
        <dbReference type="EMBL" id="GAI83216.1"/>
    </source>
</evidence>
<dbReference type="Gene3D" id="3.30.70.1350">
    <property type="entry name" value="Cation efflux protein, cytoplasmic domain"/>
    <property type="match status" value="1"/>
</dbReference>
<gene>
    <name evidence="9" type="ORF">S12H4_19342</name>
</gene>
<name>X1SVQ0_9ZZZZ</name>
<organism evidence="9">
    <name type="scientific">marine sediment metagenome</name>
    <dbReference type="NCBI Taxonomy" id="412755"/>
    <lineage>
        <taxon>unclassified sequences</taxon>
        <taxon>metagenomes</taxon>
        <taxon>ecological metagenomes</taxon>
    </lineage>
</organism>
<keyword evidence="2" id="KW-0813">Transport</keyword>
<evidence type="ECO:0000256" key="1">
    <source>
        <dbReference type="ARBA" id="ARBA00004141"/>
    </source>
</evidence>
<dbReference type="Pfam" id="PF16916">
    <property type="entry name" value="ZT_dimer"/>
    <property type="match status" value="1"/>
</dbReference>
<reference evidence="9" key="1">
    <citation type="journal article" date="2014" name="Front. Microbiol.">
        <title>High frequency of phylogenetically diverse reductive dehalogenase-homologous genes in deep subseafloor sedimentary metagenomes.</title>
        <authorList>
            <person name="Kawai M."/>
            <person name="Futagami T."/>
            <person name="Toyoda A."/>
            <person name="Takaki Y."/>
            <person name="Nishi S."/>
            <person name="Hori S."/>
            <person name="Arai W."/>
            <person name="Tsubouchi T."/>
            <person name="Morono Y."/>
            <person name="Uchiyama I."/>
            <person name="Ito T."/>
            <person name="Fujiyama A."/>
            <person name="Inagaki F."/>
            <person name="Takami H."/>
        </authorList>
    </citation>
    <scope>NUCLEOTIDE SEQUENCE</scope>
    <source>
        <strain evidence="9">Expedition CK06-06</strain>
    </source>
</reference>
<dbReference type="InterPro" id="IPR027470">
    <property type="entry name" value="Cation_efflux_CTD"/>
</dbReference>
<dbReference type="PANTHER" id="PTHR43840:SF15">
    <property type="entry name" value="MITOCHONDRIAL METAL TRANSPORTER 1-RELATED"/>
    <property type="match status" value="1"/>
</dbReference>
<dbReference type="InterPro" id="IPR027469">
    <property type="entry name" value="Cation_efflux_TMD_sf"/>
</dbReference>
<protein>
    <recommendedName>
        <fullName evidence="10">Cation efflux protein cytoplasmic domain-containing protein</fullName>
    </recommendedName>
</protein>
<comment type="caution">
    <text evidence="9">The sequence shown here is derived from an EMBL/GenBank/DDBJ whole genome shotgun (WGS) entry which is preliminary data.</text>
</comment>
<dbReference type="GO" id="GO:0008324">
    <property type="term" value="F:monoatomic cation transmembrane transporter activity"/>
    <property type="evidence" value="ECO:0007669"/>
    <property type="project" value="InterPro"/>
</dbReference>
<evidence type="ECO:0000259" key="6">
    <source>
        <dbReference type="Pfam" id="PF01545"/>
    </source>
</evidence>
<evidence type="ECO:0000256" key="4">
    <source>
        <dbReference type="ARBA" id="ARBA00022989"/>
    </source>
</evidence>
<dbReference type="Gene3D" id="3.30.420.130">
    <property type="entry name" value="Dinitrogenase iron-molybdenum cofactor biosynthesis domain"/>
    <property type="match status" value="1"/>
</dbReference>
<keyword evidence="3" id="KW-0812">Transmembrane</keyword>
<dbReference type="InterPro" id="IPR002524">
    <property type="entry name" value="Cation_efflux"/>
</dbReference>
<dbReference type="PANTHER" id="PTHR43840">
    <property type="entry name" value="MITOCHONDRIAL METAL TRANSPORTER 1-RELATED"/>
    <property type="match status" value="1"/>
</dbReference>
<sequence>VSILSIITAFVLARKEKDVGKSINSQSLIANASESFLDIFTSLVVLVGILLAYLQIPYVEGSIIILISLLIFKLGLKNVWTSLLVLLDANLDAELQSDIEQDINRIYGVKGVGNVMIRQAGPFKMVECKILTSPSLSLYKAHALADKVEDYITNDFKHIESVFIHVEPSKENFVSAIIPVQDINGMDSKVHGHFGRAPYFVILKIADENVEIEDFYYNEFLGEKKHVGVKVIKAVIWHKLDLLFTSRIGEISFHMLRDNFVDIYKTDEGLSVENIIKKYRNQEIEQITEPTHCIEESQSSAKA</sequence>
<evidence type="ECO:0000259" key="7">
    <source>
        <dbReference type="Pfam" id="PF02579"/>
    </source>
</evidence>
<evidence type="ECO:0000256" key="5">
    <source>
        <dbReference type="ARBA" id="ARBA00023136"/>
    </source>
</evidence>
<evidence type="ECO:0000259" key="8">
    <source>
        <dbReference type="Pfam" id="PF16916"/>
    </source>
</evidence>
<keyword evidence="5" id="KW-0472">Membrane</keyword>
<evidence type="ECO:0000256" key="2">
    <source>
        <dbReference type="ARBA" id="ARBA00022448"/>
    </source>
</evidence>
<comment type="subcellular location">
    <subcellularLocation>
        <location evidence="1">Membrane</location>
        <topology evidence="1">Multi-pass membrane protein</topology>
    </subcellularLocation>
</comment>
<dbReference type="InterPro" id="IPR003731">
    <property type="entry name" value="Di-Nase_FeMo-co_biosynth"/>
</dbReference>
<dbReference type="AlphaFoldDB" id="X1SVQ0"/>
<dbReference type="InterPro" id="IPR050291">
    <property type="entry name" value="CDF_Transporter"/>
</dbReference>
<feature type="domain" description="Cation efflux protein transmembrane" evidence="6">
    <location>
        <begin position="1"/>
        <end position="87"/>
    </location>
</feature>
<dbReference type="GO" id="GO:0016020">
    <property type="term" value="C:membrane"/>
    <property type="evidence" value="ECO:0007669"/>
    <property type="project" value="UniProtKB-SubCell"/>
</dbReference>
<evidence type="ECO:0000256" key="3">
    <source>
        <dbReference type="ARBA" id="ARBA00022692"/>
    </source>
</evidence>
<feature type="non-terminal residue" evidence="9">
    <location>
        <position position="303"/>
    </location>
</feature>
<dbReference type="SUPFAM" id="SSF53146">
    <property type="entry name" value="Nitrogenase accessory factor-like"/>
    <property type="match status" value="1"/>
</dbReference>
<dbReference type="NCBIfam" id="TIGR01297">
    <property type="entry name" value="CDF"/>
    <property type="match status" value="1"/>
</dbReference>
<accession>X1SVQ0</accession>
<dbReference type="EMBL" id="BARW01009664">
    <property type="protein sequence ID" value="GAI83216.1"/>
    <property type="molecule type" value="Genomic_DNA"/>
</dbReference>
<dbReference type="SUPFAM" id="SSF160240">
    <property type="entry name" value="Cation efflux protein cytoplasmic domain-like"/>
    <property type="match status" value="1"/>
</dbReference>
<feature type="domain" description="Cation efflux protein cytoplasmic" evidence="8">
    <location>
        <begin position="92"/>
        <end position="168"/>
    </location>
</feature>
<dbReference type="Pfam" id="PF02579">
    <property type="entry name" value="Nitro_FeMo-Co"/>
    <property type="match status" value="1"/>
</dbReference>